<name>A0AAD6ZJ62_9AGAR</name>
<dbReference type="Proteomes" id="UP001218218">
    <property type="component" value="Unassembled WGS sequence"/>
</dbReference>
<accession>A0AAD6ZJ62</accession>
<evidence type="ECO:0000313" key="2">
    <source>
        <dbReference type="Proteomes" id="UP001218218"/>
    </source>
</evidence>
<evidence type="ECO:0000313" key="1">
    <source>
        <dbReference type="EMBL" id="KAJ7325586.1"/>
    </source>
</evidence>
<comment type="caution">
    <text evidence="1">The sequence shown here is derived from an EMBL/GenBank/DDBJ whole genome shotgun (WGS) entry which is preliminary data.</text>
</comment>
<gene>
    <name evidence="1" type="ORF">DFH08DRAFT_817258</name>
</gene>
<keyword evidence="2" id="KW-1185">Reference proteome</keyword>
<sequence>MPLIDLASSTCCAVRRSWLLNQFVFVGILHVPSAYVPHPNRRITPAITSPSTNFGSHILNYSPSAIDWTSSVQAVRPHIEVGAWLWAPRAGGIILVRLGTFSKFPSRLALPAVDVMKAGKMVRGRLTGFEFKGCAISGSWLPSKPREMFDVAAVLVRFAGGIGPKARLQLFYHYEAVLDVANEVEFLRYITNCCNVGEQ</sequence>
<dbReference type="AlphaFoldDB" id="A0AAD6ZJ62"/>
<protein>
    <submittedName>
        <fullName evidence="1">Uncharacterized protein</fullName>
    </submittedName>
</protein>
<proteinExistence type="predicted"/>
<reference evidence="1" key="1">
    <citation type="submission" date="2023-03" db="EMBL/GenBank/DDBJ databases">
        <title>Massive genome expansion in bonnet fungi (Mycena s.s.) driven by repeated elements and novel gene families across ecological guilds.</title>
        <authorList>
            <consortium name="Lawrence Berkeley National Laboratory"/>
            <person name="Harder C.B."/>
            <person name="Miyauchi S."/>
            <person name="Viragh M."/>
            <person name="Kuo A."/>
            <person name="Thoen E."/>
            <person name="Andreopoulos B."/>
            <person name="Lu D."/>
            <person name="Skrede I."/>
            <person name="Drula E."/>
            <person name="Henrissat B."/>
            <person name="Morin E."/>
            <person name="Kohler A."/>
            <person name="Barry K."/>
            <person name="LaButti K."/>
            <person name="Morin E."/>
            <person name="Salamov A."/>
            <person name="Lipzen A."/>
            <person name="Mereny Z."/>
            <person name="Hegedus B."/>
            <person name="Baldrian P."/>
            <person name="Stursova M."/>
            <person name="Weitz H."/>
            <person name="Taylor A."/>
            <person name="Grigoriev I.V."/>
            <person name="Nagy L.G."/>
            <person name="Martin F."/>
            <person name="Kauserud H."/>
        </authorList>
    </citation>
    <scope>NUCLEOTIDE SEQUENCE</scope>
    <source>
        <strain evidence="1">CBHHK002</strain>
    </source>
</reference>
<organism evidence="1 2">
    <name type="scientific">Mycena albidolilacea</name>
    <dbReference type="NCBI Taxonomy" id="1033008"/>
    <lineage>
        <taxon>Eukaryota</taxon>
        <taxon>Fungi</taxon>
        <taxon>Dikarya</taxon>
        <taxon>Basidiomycota</taxon>
        <taxon>Agaricomycotina</taxon>
        <taxon>Agaricomycetes</taxon>
        <taxon>Agaricomycetidae</taxon>
        <taxon>Agaricales</taxon>
        <taxon>Marasmiineae</taxon>
        <taxon>Mycenaceae</taxon>
        <taxon>Mycena</taxon>
    </lineage>
</organism>
<dbReference type="EMBL" id="JARIHO010000044">
    <property type="protein sequence ID" value="KAJ7325586.1"/>
    <property type="molecule type" value="Genomic_DNA"/>
</dbReference>